<dbReference type="Gene3D" id="1.20.1740.10">
    <property type="entry name" value="Amino acid/polyamine transporter I"/>
    <property type="match status" value="1"/>
</dbReference>
<protein>
    <submittedName>
        <fullName evidence="2">Uncharacterized protein</fullName>
    </submittedName>
</protein>
<feature type="transmembrane region" description="Helical" evidence="1">
    <location>
        <begin position="94"/>
        <end position="118"/>
    </location>
</feature>
<name>A0A6J4PS38_9ACTN</name>
<proteinExistence type="predicted"/>
<feature type="transmembrane region" description="Helical" evidence="1">
    <location>
        <begin position="32"/>
        <end position="50"/>
    </location>
</feature>
<evidence type="ECO:0000313" key="2">
    <source>
        <dbReference type="EMBL" id="CAA9420191.1"/>
    </source>
</evidence>
<sequence length="119" mass="12653">MVFTGLKPYERLATAAPAATALSQTPFPAAPFVDPLAILVGLTGVVMILGQSRLAFAVSRGNLLPPRLARVHASFRTPYRITDHHRHRRLDLGLIVPLTAPGELVNIGTLAALVLVSLG</sequence>
<keyword evidence="1" id="KW-0812">Transmembrane</keyword>
<evidence type="ECO:0000256" key="1">
    <source>
        <dbReference type="SAM" id="Phobius"/>
    </source>
</evidence>
<gene>
    <name evidence="2" type="ORF">AVDCRST_MAG55-1930</name>
</gene>
<reference evidence="2" key="1">
    <citation type="submission" date="2020-02" db="EMBL/GenBank/DDBJ databases">
        <authorList>
            <person name="Meier V. D."/>
        </authorList>
    </citation>
    <scope>NUCLEOTIDE SEQUENCE</scope>
    <source>
        <strain evidence="2">AVDCRST_MAG55</strain>
    </source>
</reference>
<keyword evidence="1" id="KW-0472">Membrane</keyword>
<dbReference type="EMBL" id="CADCUZ010000087">
    <property type="protein sequence ID" value="CAA9420191.1"/>
    <property type="molecule type" value="Genomic_DNA"/>
</dbReference>
<organism evidence="2">
    <name type="scientific">uncultured Rubrobacteraceae bacterium</name>
    <dbReference type="NCBI Taxonomy" id="349277"/>
    <lineage>
        <taxon>Bacteria</taxon>
        <taxon>Bacillati</taxon>
        <taxon>Actinomycetota</taxon>
        <taxon>Rubrobacteria</taxon>
        <taxon>Rubrobacterales</taxon>
        <taxon>Rubrobacteraceae</taxon>
        <taxon>environmental samples</taxon>
    </lineage>
</organism>
<keyword evidence="1" id="KW-1133">Transmembrane helix</keyword>
<accession>A0A6J4PS38</accession>
<feature type="non-terminal residue" evidence="2">
    <location>
        <position position="119"/>
    </location>
</feature>
<dbReference type="AlphaFoldDB" id="A0A6J4PS38"/>